<protein>
    <recommendedName>
        <fullName evidence="3">chitinase</fullName>
        <ecNumber evidence="3">3.2.1.14</ecNumber>
    </recommendedName>
</protein>
<gene>
    <name evidence="11" type="ORF">PENARI_c015G09955</name>
</gene>
<dbReference type="STRING" id="1835702.A0A1F5LCV9"/>
<dbReference type="GO" id="GO:0005576">
    <property type="term" value="C:extracellular region"/>
    <property type="evidence" value="ECO:0007669"/>
    <property type="project" value="TreeGrafter"/>
</dbReference>
<dbReference type="EC" id="3.2.1.14" evidence="3"/>
<dbReference type="Pfam" id="PF00704">
    <property type="entry name" value="Glyco_hydro_18"/>
    <property type="match status" value="1"/>
</dbReference>
<dbReference type="PANTHER" id="PTHR11177">
    <property type="entry name" value="CHITINASE"/>
    <property type="match status" value="1"/>
</dbReference>
<dbReference type="GO" id="GO:0000272">
    <property type="term" value="P:polysaccharide catabolic process"/>
    <property type="evidence" value="ECO:0007669"/>
    <property type="project" value="UniProtKB-KW"/>
</dbReference>
<dbReference type="InterPro" id="IPR029070">
    <property type="entry name" value="Chitinase_insertion_sf"/>
</dbReference>
<evidence type="ECO:0000256" key="1">
    <source>
        <dbReference type="ARBA" id="ARBA00000822"/>
    </source>
</evidence>
<dbReference type="Gene3D" id="3.10.50.10">
    <property type="match status" value="1"/>
</dbReference>
<feature type="domain" description="GH18" evidence="10">
    <location>
        <begin position="31"/>
        <end position="372"/>
    </location>
</feature>
<evidence type="ECO:0000313" key="11">
    <source>
        <dbReference type="EMBL" id="OGE50995.1"/>
    </source>
</evidence>
<evidence type="ECO:0000259" key="10">
    <source>
        <dbReference type="PROSITE" id="PS51910"/>
    </source>
</evidence>
<reference evidence="11 12" key="1">
    <citation type="journal article" date="2016" name="Sci. Rep.">
        <title>Penicillium arizonense, a new, genome sequenced fungal species, reveals a high chemical diversity in secreted metabolites.</title>
        <authorList>
            <person name="Grijseels S."/>
            <person name="Nielsen J.C."/>
            <person name="Randelovic M."/>
            <person name="Nielsen J."/>
            <person name="Nielsen K.F."/>
            <person name="Workman M."/>
            <person name="Frisvad J.C."/>
        </authorList>
    </citation>
    <scope>NUCLEOTIDE SEQUENCE [LARGE SCALE GENOMIC DNA]</scope>
    <source>
        <strain evidence="11 12">CBS 141311</strain>
    </source>
</reference>
<evidence type="ECO:0000313" key="12">
    <source>
        <dbReference type="Proteomes" id="UP000177622"/>
    </source>
</evidence>
<dbReference type="SUPFAM" id="SSF51445">
    <property type="entry name" value="(Trans)glycosidases"/>
    <property type="match status" value="1"/>
</dbReference>
<keyword evidence="8" id="KW-0624">Polysaccharide degradation</keyword>
<dbReference type="SUPFAM" id="SSF54556">
    <property type="entry name" value="Chitinase insertion domain"/>
    <property type="match status" value="1"/>
</dbReference>
<evidence type="ECO:0000256" key="2">
    <source>
        <dbReference type="ARBA" id="ARBA00008682"/>
    </source>
</evidence>
<evidence type="ECO:0000256" key="9">
    <source>
        <dbReference type="RuleBase" id="RU000489"/>
    </source>
</evidence>
<dbReference type="Gene3D" id="3.20.20.80">
    <property type="entry name" value="Glycosidases"/>
    <property type="match status" value="1"/>
</dbReference>
<evidence type="ECO:0000256" key="8">
    <source>
        <dbReference type="ARBA" id="ARBA00023326"/>
    </source>
</evidence>
<evidence type="ECO:0000256" key="6">
    <source>
        <dbReference type="ARBA" id="ARBA00023277"/>
    </source>
</evidence>
<organism evidence="11 12">
    <name type="scientific">Penicillium arizonense</name>
    <dbReference type="NCBI Taxonomy" id="1835702"/>
    <lineage>
        <taxon>Eukaryota</taxon>
        <taxon>Fungi</taxon>
        <taxon>Dikarya</taxon>
        <taxon>Ascomycota</taxon>
        <taxon>Pezizomycotina</taxon>
        <taxon>Eurotiomycetes</taxon>
        <taxon>Eurotiomycetidae</taxon>
        <taxon>Eurotiales</taxon>
        <taxon>Aspergillaceae</taxon>
        <taxon>Penicillium</taxon>
    </lineage>
</organism>
<sequence>MSHSSVHHRPQFLSYLKDQLRRDDSSSKFEYINAAYYPSWRVYRGQLPSSLNLTIISHVFYAFLRAHEDGTIYFLDEYADTQIRVDGESGCLNAFKKLKRENPHLKVILSVGGSSGSSTFPAFAAQEASRRTFASTSRQVVERYGFDGIDVDWEHPSNPKQGEDYVKLLSTLREYLPSPRFLLTSALPVGEWCLSNIDLRATSQHCDLINLMTYDFAGCWTELSGHQAQLTSPPNPPNAFARRSVENGVDYLQAHGVSSGKTLIGIPVYGRSFLGVTGTGQPFTGHGGENGIFEYKDLPRPGTQEIIDKERCAAFCVGGDGGFVSYDNPETVKMKAKYVKDHKIAGLFYWTGTSDADPPRSLVATGYKCLNL</sequence>
<accession>A0A1F5LCV9</accession>
<keyword evidence="4 9" id="KW-0378">Hydrolase</keyword>
<dbReference type="InterPro" id="IPR001223">
    <property type="entry name" value="Glyco_hydro18_cat"/>
</dbReference>
<dbReference type="SMART" id="SM00636">
    <property type="entry name" value="Glyco_18"/>
    <property type="match status" value="1"/>
</dbReference>
<dbReference type="InterPro" id="IPR050314">
    <property type="entry name" value="Glycosyl_Hydrlase_18"/>
</dbReference>
<comment type="caution">
    <text evidence="11">The sequence shown here is derived from an EMBL/GenBank/DDBJ whole genome shotgun (WGS) entry which is preliminary data.</text>
</comment>
<evidence type="ECO:0000256" key="5">
    <source>
        <dbReference type="ARBA" id="ARBA00023024"/>
    </source>
</evidence>
<name>A0A1F5LCV9_PENAI</name>
<dbReference type="AlphaFoldDB" id="A0A1F5LCV9"/>
<comment type="similarity">
    <text evidence="2">Belongs to the glycosyl hydrolase 18 family. Chitinase class V subfamily.</text>
</comment>
<keyword evidence="5" id="KW-0146">Chitin degradation</keyword>
<evidence type="ECO:0000256" key="4">
    <source>
        <dbReference type="ARBA" id="ARBA00022801"/>
    </source>
</evidence>
<dbReference type="PANTHER" id="PTHR11177:SF228">
    <property type="entry name" value="CHITINASE"/>
    <property type="match status" value="1"/>
</dbReference>
<dbReference type="EMBL" id="LXJU01000015">
    <property type="protein sequence ID" value="OGE50995.1"/>
    <property type="molecule type" value="Genomic_DNA"/>
</dbReference>
<dbReference type="InterPro" id="IPR001579">
    <property type="entry name" value="Glyco_hydro_18_chit_AS"/>
</dbReference>
<dbReference type="GO" id="GO:0006032">
    <property type="term" value="P:chitin catabolic process"/>
    <property type="evidence" value="ECO:0007669"/>
    <property type="project" value="UniProtKB-KW"/>
</dbReference>
<dbReference type="GeneID" id="34578611"/>
<dbReference type="PROSITE" id="PS51910">
    <property type="entry name" value="GH18_2"/>
    <property type="match status" value="1"/>
</dbReference>
<dbReference type="InterPro" id="IPR011583">
    <property type="entry name" value="Chitinase_II/V-like_cat"/>
</dbReference>
<comment type="catalytic activity">
    <reaction evidence="1">
        <text>Random endo-hydrolysis of N-acetyl-beta-D-glucosaminide (1-&gt;4)-beta-linkages in chitin and chitodextrins.</text>
        <dbReference type="EC" id="3.2.1.14"/>
    </reaction>
</comment>
<dbReference type="RefSeq" id="XP_022486441.1">
    <property type="nucleotide sequence ID" value="XM_022633877.1"/>
</dbReference>
<keyword evidence="6" id="KW-0119">Carbohydrate metabolism</keyword>
<evidence type="ECO:0000256" key="7">
    <source>
        <dbReference type="ARBA" id="ARBA00023295"/>
    </source>
</evidence>
<dbReference type="InterPro" id="IPR017853">
    <property type="entry name" value="GH"/>
</dbReference>
<keyword evidence="12" id="KW-1185">Reference proteome</keyword>
<dbReference type="GO" id="GO:0008061">
    <property type="term" value="F:chitin binding"/>
    <property type="evidence" value="ECO:0007669"/>
    <property type="project" value="InterPro"/>
</dbReference>
<proteinExistence type="inferred from homology"/>
<dbReference type="PROSITE" id="PS01095">
    <property type="entry name" value="GH18_1"/>
    <property type="match status" value="1"/>
</dbReference>
<evidence type="ECO:0000256" key="3">
    <source>
        <dbReference type="ARBA" id="ARBA00012729"/>
    </source>
</evidence>
<keyword evidence="7 9" id="KW-0326">Glycosidase</keyword>
<dbReference type="OrthoDB" id="76388at2759"/>
<dbReference type="Proteomes" id="UP000177622">
    <property type="component" value="Unassembled WGS sequence"/>
</dbReference>
<dbReference type="GO" id="GO:0008843">
    <property type="term" value="F:endochitinase activity"/>
    <property type="evidence" value="ECO:0007669"/>
    <property type="project" value="UniProtKB-EC"/>
</dbReference>